<dbReference type="PROSITE" id="PS00737">
    <property type="entry name" value="THIOLASE_2"/>
    <property type="match status" value="1"/>
</dbReference>
<protein>
    <recommendedName>
        <fullName evidence="2">acetyl-CoA C-acetyltransferase</fullName>
        <ecNumber evidence="2">2.3.1.9</ecNumber>
    </recommendedName>
    <alternativeName>
        <fullName evidence="5">Acetoacetyl-CoA thiolase</fullName>
    </alternativeName>
</protein>
<evidence type="ECO:0000256" key="3">
    <source>
        <dbReference type="ARBA" id="ARBA00022679"/>
    </source>
</evidence>
<evidence type="ECO:0000256" key="2">
    <source>
        <dbReference type="ARBA" id="ARBA00012705"/>
    </source>
</evidence>
<dbReference type="InterPro" id="IPR020610">
    <property type="entry name" value="Thiolase_AS"/>
</dbReference>
<dbReference type="InterPro" id="IPR020616">
    <property type="entry name" value="Thiolase_N"/>
</dbReference>
<dbReference type="NCBIfam" id="NF006086">
    <property type="entry name" value="PRK08235.1"/>
    <property type="match status" value="1"/>
</dbReference>
<dbReference type="NCBIfam" id="TIGR01930">
    <property type="entry name" value="AcCoA-C-Actrans"/>
    <property type="match status" value="1"/>
</dbReference>
<evidence type="ECO:0000256" key="1">
    <source>
        <dbReference type="ARBA" id="ARBA00010982"/>
    </source>
</evidence>
<dbReference type="PIRSF" id="PIRSF000429">
    <property type="entry name" value="Ac-CoA_Ac_transf"/>
    <property type="match status" value="1"/>
</dbReference>
<gene>
    <name evidence="10" type="ORF">SAMN05444392_105228</name>
</gene>
<evidence type="ECO:0000313" key="10">
    <source>
        <dbReference type="EMBL" id="SHE97953.1"/>
    </source>
</evidence>
<evidence type="ECO:0000256" key="4">
    <source>
        <dbReference type="ARBA" id="ARBA00023315"/>
    </source>
</evidence>
<dbReference type="STRING" id="112248.SAMN05444392_105228"/>
<dbReference type="Pfam" id="PF02803">
    <property type="entry name" value="Thiolase_C"/>
    <property type="match status" value="1"/>
</dbReference>
<feature type="domain" description="Thiolase C-terminal" evidence="9">
    <location>
        <begin position="261"/>
        <end position="380"/>
    </location>
</feature>
<feature type="active site" description="Proton acceptor" evidence="6">
    <location>
        <position position="338"/>
    </location>
</feature>
<dbReference type="Pfam" id="PF00108">
    <property type="entry name" value="Thiolase_N"/>
    <property type="match status" value="1"/>
</dbReference>
<dbReference type="OrthoDB" id="9764892at2"/>
<evidence type="ECO:0000313" key="11">
    <source>
        <dbReference type="Proteomes" id="UP000184476"/>
    </source>
</evidence>
<dbReference type="Proteomes" id="UP000184476">
    <property type="component" value="Unassembled WGS sequence"/>
</dbReference>
<dbReference type="CDD" id="cd00751">
    <property type="entry name" value="thiolase"/>
    <property type="match status" value="1"/>
</dbReference>
<dbReference type="PANTHER" id="PTHR18919:SF107">
    <property type="entry name" value="ACETYL-COA ACETYLTRANSFERASE, CYTOSOLIC"/>
    <property type="match status" value="1"/>
</dbReference>
<evidence type="ECO:0000256" key="5">
    <source>
        <dbReference type="ARBA" id="ARBA00030755"/>
    </source>
</evidence>
<dbReference type="PROSITE" id="PS00098">
    <property type="entry name" value="THIOLASE_1"/>
    <property type="match status" value="1"/>
</dbReference>
<dbReference type="PANTHER" id="PTHR18919">
    <property type="entry name" value="ACETYL-COA C-ACYLTRANSFERASE"/>
    <property type="match status" value="1"/>
</dbReference>
<evidence type="ECO:0000256" key="6">
    <source>
        <dbReference type="PIRSR" id="PIRSR000429-1"/>
    </source>
</evidence>
<dbReference type="InterPro" id="IPR002155">
    <property type="entry name" value="Thiolase"/>
</dbReference>
<feature type="domain" description="Thiolase N-terminal" evidence="8">
    <location>
        <begin position="5"/>
        <end position="252"/>
    </location>
</feature>
<accession>A0A1M4XXC6</accession>
<feature type="active site" description="Acyl-thioester intermediate" evidence="6">
    <location>
        <position position="87"/>
    </location>
</feature>
<sequence length="382" mass="41402">MKSTWIITGKRTPFAKYGGALQKQQAVQLGARAIRATVQQYQTKQPIDAVIMGMVLQAGAGQLASRQAAHGAGLPWEVQSETINKVCASGMRSITLADQMIRAGDAELIIAGGMESMTHAPYLLPHVRWGQRLGHGKLMDSMLVDGLWCAYENVHMIQHAAYVAREYQISREAQDDWALRSHQRAWKATQKGYFAAEMISGCEQEKDETIRPDTSREKLAQLRPVFDPQDTITPGNAPSLNDGAVALLLASETVAPHFPKRMAQIVAHVSIACEPRLFPISPIFAVQKLLQKTGYRLDEIDCFEMNEAFALVPLLALKELAIDATKVNINGGAVAIGHPIGASGSRIVLTLIHALRRRGGGLGIAAICSGGGQGDAILIRVE</sequence>
<dbReference type="Gene3D" id="3.40.47.10">
    <property type="match status" value="2"/>
</dbReference>
<dbReference type="InterPro" id="IPR016039">
    <property type="entry name" value="Thiolase-like"/>
</dbReference>
<evidence type="ECO:0000256" key="7">
    <source>
        <dbReference type="RuleBase" id="RU003557"/>
    </source>
</evidence>
<dbReference type="EC" id="2.3.1.9" evidence="2"/>
<proteinExistence type="inferred from homology"/>
<keyword evidence="3 7" id="KW-0808">Transferase</keyword>
<comment type="similarity">
    <text evidence="1 7">Belongs to the thiolase-like superfamily. Thiolase family.</text>
</comment>
<reference evidence="10 11" key="1">
    <citation type="submission" date="2016-11" db="EMBL/GenBank/DDBJ databases">
        <authorList>
            <person name="Jaros S."/>
            <person name="Januszkiewicz K."/>
            <person name="Wedrychowicz H."/>
        </authorList>
    </citation>
    <scope>NUCLEOTIDE SEQUENCE [LARGE SCALE GENOMIC DNA]</scope>
    <source>
        <strain evidence="10 11">DSM 44666</strain>
    </source>
</reference>
<feature type="active site" description="Proton acceptor" evidence="6">
    <location>
        <position position="368"/>
    </location>
</feature>
<dbReference type="GO" id="GO:0003985">
    <property type="term" value="F:acetyl-CoA C-acetyltransferase activity"/>
    <property type="evidence" value="ECO:0007669"/>
    <property type="project" value="UniProtKB-EC"/>
</dbReference>
<dbReference type="SUPFAM" id="SSF53901">
    <property type="entry name" value="Thiolase-like"/>
    <property type="match status" value="2"/>
</dbReference>
<dbReference type="EMBL" id="FQVL01000005">
    <property type="protein sequence ID" value="SHE97953.1"/>
    <property type="molecule type" value="Genomic_DNA"/>
</dbReference>
<dbReference type="InterPro" id="IPR020613">
    <property type="entry name" value="Thiolase_CS"/>
</dbReference>
<keyword evidence="11" id="KW-1185">Reference proteome</keyword>
<dbReference type="InterPro" id="IPR020617">
    <property type="entry name" value="Thiolase_C"/>
</dbReference>
<evidence type="ECO:0000259" key="8">
    <source>
        <dbReference type="Pfam" id="PF00108"/>
    </source>
</evidence>
<dbReference type="RefSeq" id="WP_073154829.1">
    <property type="nucleotide sequence ID" value="NZ_FQVL01000005.1"/>
</dbReference>
<keyword evidence="4 7" id="KW-0012">Acyltransferase</keyword>
<name>A0A1M4XXC6_9BACL</name>
<dbReference type="PROSITE" id="PS00099">
    <property type="entry name" value="THIOLASE_3"/>
    <property type="match status" value="1"/>
</dbReference>
<evidence type="ECO:0000259" key="9">
    <source>
        <dbReference type="Pfam" id="PF02803"/>
    </source>
</evidence>
<dbReference type="AlphaFoldDB" id="A0A1M4XXC6"/>
<dbReference type="InterPro" id="IPR020615">
    <property type="entry name" value="Thiolase_acyl_enz_int_AS"/>
</dbReference>
<organism evidence="10 11">
    <name type="scientific">Seinonella peptonophila</name>
    <dbReference type="NCBI Taxonomy" id="112248"/>
    <lineage>
        <taxon>Bacteria</taxon>
        <taxon>Bacillati</taxon>
        <taxon>Bacillota</taxon>
        <taxon>Bacilli</taxon>
        <taxon>Bacillales</taxon>
        <taxon>Thermoactinomycetaceae</taxon>
        <taxon>Seinonella</taxon>
    </lineage>
</organism>